<name>A0AB36TK25_ACETH</name>
<sequence>MYNDYKDMKKYWLDFELRIKSLNDSEKNLGYYNYNDKKNKTQSLFLASLLNDAVITNILAGYYEKANELSKLGEIYAAYALENDRREYLPGKRADAKTARFAQHYLLYKFRWINNKVEDVELLKNAYINVKELADEAIKIKSPKAKKICMDVITTGLKLGEFEAVKYYIDYCYKKKKNLVKDKTIIFDKQLFQSYIATYLSGAEDNSHMYELINESFKHYFEQLTKGNFRLMEEYNTYEEQVDMAYIYYKYISGNDWNKIDPIEVIRSIRDGIL</sequence>
<accession>A0AB36TK25</accession>
<dbReference type="Proteomes" id="UP000223596">
    <property type="component" value="Unassembled WGS sequence"/>
</dbReference>
<dbReference type="RefSeq" id="WP_003516815.1">
    <property type="nucleotide sequence ID" value="NZ_CP013828.1"/>
</dbReference>
<evidence type="ECO:0000313" key="1">
    <source>
        <dbReference type="EMBL" id="PFH04168.1"/>
    </source>
</evidence>
<protein>
    <submittedName>
        <fullName evidence="1">Uncharacterized protein</fullName>
    </submittedName>
</protein>
<evidence type="ECO:0000313" key="2">
    <source>
        <dbReference type="Proteomes" id="UP000223596"/>
    </source>
</evidence>
<dbReference type="EMBL" id="PDBW01000001">
    <property type="protein sequence ID" value="PFH04168.1"/>
    <property type="molecule type" value="Genomic_DNA"/>
</dbReference>
<gene>
    <name evidence="1" type="ORF">M972_112995</name>
</gene>
<reference evidence="1 2" key="1">
    <citation type="submission" date="2017-09" db="EMBL/GenBank/DDBJ databases">
        <title>Evaluation of Pacific Biosciences Sequencing Technology to Finishing C. thermocellum Genome Sequences.</title>
        <authorList>
            <person name="Brown S."/>
        </authorList>
    </citation>
    <scope>NUCLEOTIDE SEQUENCE [LARGE SCALE GENOMIC DNA]</scope>
    <source>
        <strain evidence="1 2">AD2</strain>
    </source>
</reference>
<dbReference type="AlphaFoldDB" id="A0AB36TK25"/>
<proteinExistence type="predicted"/>
<comment type="caution">
    <text evidence="1">The sequence shown here is derived from an EMBL/GenBank/DDBJ whole genome shotgun (WGS) entry which is preliminary data.</text>
</comment>
<organism evidence="1 2">
    <name type="scientific">Acetivibrio thermocellus AD2</name>
    <dbReference type="NCBI Taxonomy" id="1138384"/>
    <lineage>
        <taxon>Bacteria</taxon>
        <taxon>Bacillati</taxon>
        <taxon>Bacillota</taxon>
        <taxon>Clostridia</taxon>
        <taxon>Eubacteriales</taxon>
        <taxon>Oscillospiraceae</taxon>
        <taxon>Acetivibrio</taxon>
    </lineage>
</organism>